<dbReference type="eggNOG" id="KOG1584">
    <property type="taxonomic scope" value="Eukaryota"/>
</dbReference>
<accession>A0A061FGH6</accession>
<keyword evidence="2 3" id="KW-0808">Transferase</keyword>
<evidence type="ECO:0000259" key="4">
    <source>
        <dbReference type="Pfam" id="PF00685"/>
    </source>
</evidence>
<keyword evidence="6" id="KW-1185">Reference proteome</keyword>
<evidence type="ECO:0000313" key="6">
    <source>
        <dbReference type="Proteomes" id="UP000026915"/>
    </source>
</evidence>
<dbReference type="Proteomes" id="UP000026915">
    <property type="component" value="Chromosome 7"/>
</dbReference>
<dbReference type="EC" id="2.8.2.-" evidence="3"/>
<dbReference type="EMBL" id="CM001885">
    <property type="protein sequence ID" value="EOY13564.1"/>
    <property type="molecule type" value="Genomic_DNA"/>
</dbReference>
<evidence type="ECO:0000256" key="3">
    <source>
        <dbReference type="RuleBase" id="RU361155"/>
    </source>
</evidence>
<protein>
    <recommendedName>
        <fullName evidence="3">Sulfotransferase</fullName>
        <ecNumber evidence="3">2.8.2.-</ecNumber>
    </recommendedName>
</protein>
<dbReference type="PANTHER" id="PTHR11783">
    <property type="entry name" value="SULFOTRANSFERASE SULT"/>
    <property type="match status" value="1"/>
</dbReference>
<gene>
    <name evidence="5" type="ORF">TCM_032161</name>
</gene>
<evidence type="ECO:0000313" key="5">
    <source>
        <dbReference type="EMBL" id="EOY13564.1"/>
    </source>
</evidence>
<dbReference type="Gramene" id="EOY13564">
    <property type="protein sequence ID" value="EOY13564"/>
    <property type="gene ID" value="TCM_032161"/>
</dbReference>
<dbReference type="eggNOG" id="KOG2623">
    <property type="taxonomic scope" value="Eukaryota"/>
</dbReference>
<evidence type="ECO:0000256" key="1">
    <source>
        <dbReference type="ARBA" id="ARBA00005771"/>
    </source>
</evidence>
<feature type="domain" description="Sulfotransferase" evidence="4">
    <location>
        <begin position="64"/>
        <end position="323"/>
    </location>
</feature>
<name>A0A061FGH6_THECC</name>
<dbReference type="HOGENOM" id="CLU_507551_0_0_1"/>
<proteinExistence type="inferred from homology"/>
<dbReference type="GO" id="GO:0008146">
    <property type="term" value="F:sulfotransferase activity"/>
    <property type="evidence" value="ECO:0000318"/>
    <property type="project" value="GO_Central"/>
</dbReference>
<dbReference type="SUPFAM" id="SSF52540">
    <property type="entry name" value="P-loop containing nucleoside triphosphate hydrolases"/>
    <property type="match status" value="1"/>
</dbReference>
<evidence type="ECO:0000256" key="2">
    <source>
        <dbReference type="ARBA" id="ARBA00022679"/>
    </source>
</evidence>
<dbReference type="GO" id="GO:0005737">
    <property type="term" value="C:cytoplasm"/>
    <property type="evidence" value="ECO:0000318"/>
    <property type="project" value="GO_Central"/>
</dbReference>
<dbReference type="InterPro" id="IPR000863">
    <property type="entry name" value="Sulfotransferase_dom"/>
</dbReference>
<dbReference type="InterPro" id="IPR014729">
    <property type="entry name" value="Rossmann-like_a/b/a_fold"/>
</dbReference>
<dbReference type="InterPro" id="IPR027417">
    <property type="entry name" value="P-loop_NTPase"/>
</dbReference>
<reference evidence="5 6" key="1">
    <citation type="journal article" date="2013" name="Genome Biol.">
        <title>The genome sequence of the most widely cultivated cacao type and its use to identify candidate genes regulating pod color.</title>
        <authorList>
            <person name="Motamayor J.C."/>
            <person name="Mockaitis K."/>
            <person name="Schmutz J."/>
            <person name="Haiminen N."/>
            <person name="Iii D.L."/>
            <person name="Cornejo O."/>
            <person name="Findley S.D."/>
            <person name="Zheng P."/>
            <person name="Utro F."/>
            <person name="Royaert S."/>
            <person name="Saski C."/>
            <person name="Jenkins J."/>
            <person name="Podicheti R."/>
            <person name="Zhao M."/>
            <person name="Scheffler B.E."/>
            <person name="Stack J.C."/>
            <person name="Feltus F.A."/>
            <person name="Mustiga G.M."/>
            <person name="Amores F."/>
            <person name="Phillips W."/>
            <person name="Marelli J.P."/>
            <person name="May G.D."/>
            <person name="Shapiro H."/>
            <person name="Ma J."/>
            <person name="Bustamante C.D."/>
            <person name="Schnell R.J."/>
            <person name="Main D."/>
            <person name="Gilbert D."/>
            <person name="Parida L."/>
            <person name="Kuhn D.N."/>
        </authorList>
    </citation>
    <scope>NUCLEOTIDE SEQUENCE [LARGE SCALE GENOMIC DNA]</scope>
    <source>
        <strain evidence="6">cv. Matina 1-6</strain>
    </source>
</reference>
<sequence length="537" mass="61170">MDDKTASKNISSEGDKLKEELIQTLPQEKDWVGSTLYQYQGFWYPFFAPKAVIAFQNHFKAHESDIFLITMPKSGTTWLKALIFSIVNRNQFPPTQSPLLVTSPHELVPFIDLDIYSKNQTPDLENETFPNPRIFATHTPHGSLPSSILESNCRIVYLCRNPLDQFISEWHFIVNHFPINEHVRPISIEEGVDKFFKGIHAFGPFCEHVLGYWRMSLESPERVLFFKYEDLKEDISSNLKKLADFLGYPFSEEEMRQGVVEGISELCSFETLKNLEVSKTGKSDVRFKNSAFFRNGKVGDWINFVNPLIADRMVQLFEEKLGNAGLKFDLHLRHTAQSYLLKLYVYASSFLLILFQNQPAYPSLPHPIFLLAALRLRGKPQPLRTEFMASRTFLCFHHRKLILPFTTTKFIPSSKRPLKNLSFSSISCSLNTPQPTLETKSQLGSPPNVIKILEERGLLESVTNENLRLACSDQTAGLLKIDGATGRIGDPFGKSQERPELDLKSLEKNIVGIMDTINKILSKNANLGSQENSNFVI</sequence>
<dbReference type="AlphaFoldDB" id="A0A061FGH6"/>
<comment type="similarity">
    <text evidence="1 3">Belongs to the sulfotransferase 1 family.</text>
</comment>
<dbReference type="Gene3D" id="3.40.50.300">
    <property type="entry name" value="P-loop containing nucleotide triphosphate hydrolases"/>
    <property type="match status" value="1"/>
</dbReference>
<organism evidence="5 6">
    <name type="scientific">Theobroma cacao</name>
    <name type="common">Cacao</name>
    <name type="synonym">Cocoa</name>
    <dbReference type="NCBI Taxonomy" id="3641"/>
    <lineage>
        <taxon>Eukaryota</taxon>
        <taxon>Viridiplantae</taxon>
        <taxon>Streptophyta</taxon>
        <taxon>Embryophyta</taxon>
        <taxon>Tracheophyta</taxon>
        <taxon>Spermatophyta</taxon>
        <taxon>Magnoliopsida</taxon>
        <taxon>eudicotyledons</taxon>
        <taxon>Gunneridae</taxon>
        <taxon>Pentapetalae</taxon>
        <taxon>rosids</taxon>
        <taxon>malvids</taxon>
        <taxon>Malvales</taxon>
        <taxon>Malvaceae</taxon>
        <taxon>Byttnerioideae</taxon>
        <taxon>Theobroma</taxon>
    </lineage>
</organism>
<dbReference type="GO" id="GO:0051923">
    <property type="term" value="P:sulfation"/>
    <property type="evidence" value="ECO:0000318"/>
    <property type="project" value="GO_Central"/>
</dbReference>
<dbReference type="Pfam" id="PF00685">
    <property type="entry name" value="Sulfotransfer_1"/>
    <property type="match status" value="1"/>
</dbReference>
<dbReference type="Gene3D" id="3.40.50.620">
    <property type="entry name" value="HUPs"/>
    <property type="match status" value="1"/>
</dbReference>
<dbReference type="InParanoid" id="A0A061FGH6"/>